<protein>
    <submittedName>
        <fullName evidence="1">Uncharacterized protein</fullName>
    </submittedName>
</protein>
<sequence>MSYNTAGLSMTHVIGAYSALPMQFSKLLISAPSAVLENEIYALVAGTQIPDTYGYLDTKYFHRSLRKSDKERLLGKLQIWN</sequence>
<reference evidence="1" key="1">
    <citation type="submission" date="2022-04" db="EMBL/GenBank/DDBJ databases">
        <title>Genome of the entomopathogenic fungus Entomophthora muscae.</title>
        <authorList>
            <person name="Elya C."/>
            <person name="Lovett B.R."/>
            <person name="Lee E."/>
            <person name="Macias A.M."/>
            <person name="Hajek A.E."/>
            <person name="De Bivort B.L."/>
            <person name="Kasson M.T."/>
            <person name="De Fine Licht H.H."/>
            <person name="Stajich J.E."/>
        </authorList>
    </citation>
    <scope>NUCLEOTIDE SEQUENCE</scope>
    <source>
        <strain evidence="1">Berkeley</strain>
    </source>
</reference>
<gene>
    <name evidence="1" type="ORF">DSO57_1008503</name>
</gene>
<comment type="caution">
    <text evidence="1">The sequence shown here is derived from an EMBL/GenBank/DDBJ whole genome shotgun (WGS) entry which is preliminary data.</text>
</comment>
<dbReference type="Proteomes" id="UP001165960">
    <property type="component" value="Unassembled WGS sequence"/>
</dbReference>
<evidence type="ECO:0000313" key="1">
    <source>
        <dbReference type="EMBL" id="KAJ9074236.1"/>
    </source>
</evidence>
<evidence type="ECO:0000313" key="2">
    <source>
        <dbReference type="Proteomes" id="UP001165960"/>
    </source>
</evidence>
<name>A0ACC2TI96_9FUNG</name>
<keyword evidence="2" id="KW-1185">Reference proteome</keyword>
<dbReference type="EMBL" id="QTSX02002866">
    <property type="protein sequence ID" value="KAJ9074236.1"/>
    <property type="molecule type" value="Genomic_DNA"/>
</dbReference>
<accession>A0ACC2TI96</accession>
<proteinExistence type="predicted"/>
<organism evidence="1 2">
    <name type="scientific">Entomophthora muscae</name>
    <dbReference type="NCBI Taxonomy" id="34485"/>
    <lineage>
        <taxon>Eukaryota</taxon>
        <taxon>Fungi</taxon>
        <taxon>Fungi incertae sedis</taxon>
        <taxon>Zoopagomycota</taxon>
        <taxon>Entomophthoromycotina</taxon>
        <taxon>Entomophthoromycetes</taxon>
        <taxon>Entomophthorales</taxon>
        <taxon>Entomophthoraceae</taxon>
        <taxon>Entomophthora</taxon>
    </lineage>
</organism>